<evidence type="ECO:0000313" key="1">
    <source>
        <dbReference type="EMBL" id="GAA0036468.1"/>
    </source>
</evidence>
<evidence type="ECO:0008006" key="3">
    <source>
        <dbReference type="Google" id="ProtNLM"/>
    </source>
</evidence>
<proteinExistence type="predicted"/>
<comment type="caution">
    <text evidence="1">The sequence shown here is derived from an EMBL/GenBank/DDBJ whole genome shotgun (WGS) entry which is preliminary data.</text>
</comment>
<accession>A0ABP3C9J5</accession>
<evidence type="ECO:0000313" key="2">
    <source>
        <dbReference type="Proteomes" id="UP001498238"/>
    </source>
</evidence>
<protein>
    <recommendedName>
        <fullName evidence="3">HTH cro/C1-type domain-containing protein</fullName>
    </recommendedName>
</protein>
<dbReference type="EMBL" id="BAAAAF010000009">
    <property type="protein sequence ID" value="GAA0036468.1"/>
    <property type="molecule type" value="Genomic_DNA"/>
</dbReference>
<reference evidence="1 2" key="1">
    <citation type="submission" date="2024-01" db="EMBL/GenBank/DDBJ databases">
        <title>Characterization of antibiotic resistant novel bacterial strains and their environmental applications.</title>
        <authorList>
            <person name="Manzoor S."/>
            <person name="Abbas S."/>
            <person name="Arshad M."/>
            <person name="Ahmed I."/>
        </authorList>
    </citation>
    <scope>NUCLEOTIDE SEQUENCE [LARGE SCALE GENOMIC DNA]</scope>
    <source>
        <strain evidence="1 2">NCCP-602</strain>
    </source>
</reference>
<dbReference type="Proteomes" id="UP001498238">
    <property type="component" value="Unassembled WGS sequence"/>
</dbReference>
<sequence length="169" mass="17886">MAAEGLSLSSTSLAKAEVGTRSVKIAEAVALARVLSLHLDLLELTDSGDELTALMSRASAEAATAARAASEATAEAERRQRQAAALDVLSRARTEPVSWPRDLADLLEVAFGNERSAARAGLQSLGMQPGVLDKIENEEPVVRGGRWDWVAFAAGFRIAKLLPNLTIGH</sequence>
<name>A0ABP3C9J5_9MICO</name>
<gene>
    <name evidence="1" type="ORF">NCCP602_24290</name>
</gene>
<organism evidence="1 2">
    <name type="scientific">Brevibacterium metallidurans</name>
    <dbReference type="NCBI Taxonomy" id="1482676"/>
    <lineage>
        <taxon>Bacteria</taxon>
        <taxon>Bacillati</taxon>
        <taxon>Actinomycetota</taxon>
        <taxon>Actinomycetes</taxon>
        <taxon>Micrococcales</taxon>
        <taxon>Brevibacteriaceae</taxon>
        <taxon>Brevibacterium</taxon>
    </lineage>
</organism>
<keyword evidence="2" id="KW-1185">Reference proteome</keyword>